<dbReference type="PANTHER" id="PTHR38042:SF1">
    <property type="entry name" value="UROPORPHYRINOGEN-III SYNTHASE, CHLOROPLASTIC"/>
    <property type="match status" value="1"/>
</dbReference>
<dbReference type="GO" id="GO:0006782">
    <property type="term" value="P:protoporphyrinogen IX biosynthetic process"/>
    <property type="evidence" value="ECO:0007669"/>
    <property type="project" value="UniProtKB-UniRule"/>
</dbReference>
<dbReference type="GO" id="GO:0006780">
    <property type="term" value="P:uroporphyrinogen III biosynthetic process"/>
    <property type="evidence" value="ECO:0007669"/>
    <property type="project" value="UniProtKB-UniRule"/>
</dbReference>
<evidence type="ECO:0000256" key="8">
    <source>
        <dbReference type="ARBA" id="ARBA00048617"/>
    </source>
</evidence>
<dbReference type="EMBL" id="SMCR01000008">
    <property type="protein sequence ID" value="TCV93713.1"/>
    <property type="molecule type" value="Genomic_DNA"/>
</dbReference>
<dbReference type="Proteomes" id="UP000295719">
    <property type="component" value="Unassembled WGS sequence"/>
</dbReference>
<evidence type="ECO:0000256" key="6">
    <source>
        <dbReference type="ARBA" id="ARBA00037589"/>
    </source>
</evidence>
<dbReference type="InterPro" id="IPR036108">
    <property type="entry name" value="4pyrrol_syn_uPrphyn_synt_sf"/>
</dbReference>
<feature type="domain" description="Tetrapyrrole biosynthesis uroporphyrinogen III synthase" evidence="10">
    <location>
        <begin position="14"/>
        <end position="242"/>
    </location>
</feature>
<keyword evidence="12" id="KW-1185">Reference proteome</keyword>
<evidence type="ECO:0000259" key="10">
    <source>
        <dbReference type="Pfam" id="PF02602"/>
    </source>
</evidence>
<evidence type="ECO:0000256" key="5">
    <source>
        <dbReference type="ARBA" id="ARBA00023244"/>
    </source>
</evidence>
<keyword evidence="4 9" id="KW-0456">Lyase</keyword>
<name>A0A4R3YRQ9_9GAMM</name>
<sequence length="246" mass="27499">MSILVTRPSPAGEQLVGRLRAMGRSAWHLPLIDVAPGRELAELPARLAACRPGDMVFLVSRHAISYADAWLNRHGGHWPASLRYYAVGRTSGLLMHQVSGRPVEWPAEGQTSEDVLLLPSLSAVAGRRALILRGNGGREVLKQTLQQRQVSVCYCECYQRRPVFYEGDEQSRRFIQLGVNTIVITSGEMLQQFYTLIPEYFRTSWLLGCRLVVISERLAMLGRQLGWTDIVVANAADNDALMRVLL</sequence>
<evidence type="ECO:0000256" key="2">
    <source>
        <dbReference type="ARBA" id="ARBA00008133"/>
    </source>
</evidence>
<evidence type="ECO:0000313" key="12">
    <source>
        <dbReference type="Proteomes" id="UP000295719"/>
    </source>
</evidence>
<organism evidence="11 12">
    <name type="scientific">Biostraticola tofi</name>
    <dbReference type="NCBI Taxonomy" id="466109"/>
    <lineage>
        <taxon>Bacteria</taxon>
        <taxon>Pseudomonadati</taxon>
        <taxon>Pseudomonadota</taxon>
        <taxon>Gammaproteobacteria</taxon>
        <taxon>Enterobacterales</taxon>
        <taxon>Bruguierivoracaceae</taxon>
        <taxon>Biostraticola</taxon>
    </lineage>
</organism>
<proteinExistence type="inferred from homology"/>
<dbReference type="NCBIfam" id="NF004582">
    <property type="entry name" value="PRK05928.1-1"/>
    <property type="match status" value="1"/>
</dbReference>
<protein>
    <recommendedName>
        <fullName evidence="7 9">Uroporphyrinogen-III synthase</fullName>
        <ecNumber evidence="3 9">4.2.1.75</ecNumber>
    </recommendedName>
</protein>
<comment type="caution">
    <text evidence="11">The sequence shown here is derived from an EMBL/GenBank/DDBJ whole genome shotgun (WGS) entry which is preliminary data.</text>
</comment>
<comment type="similarity">
    <text evidence="2 9">Belongs to the uroporphyrinogen-III synthase family.</text>
</comment>
<dbReference type="EC" id="4.2.1.75" evidence="3 9"/>
<dbReference type="RefSeq" id="WP_131866490.1">
    <property type="nucleotide sequence ID" value="NZ_SMCR01000008.1"/>
</dbReference>
<comment type="pathway">
    <text evidence="1 9">Porphyrin-containing compound metabolism; protoporphyrin-IX biosynthesis; coproporphyrinogen-III from 5-aminolevulinate: step 3/4.</text>
</comment>
<dbReference type="GO" id="GO:0004852">
    <property type="term" value="F:uroporphyrinogen-III synthase activity"/>
    <property type="evidence" value="ECO:0007669"/>
    <property type="project" value="UniProtKB-UniRule"/>
</dbReference>
<evidence type="ECO:0000256" key="7">
    <source>
        <dbReference type="ARBA" id="ARBA00040167"/>
    </source>
</evidence>
<evidence type="ECO:0000256" key="3">
    <source>
        <dbReference type="ARBA" id="ARBA00013109"/>
    </source>
</evidence>
<gene>
    <name evidence="11" type="ORF">EDC52_10896</name>
</gene>
<dbReference type="CDD" id="cd06578">
    <property type="entry name" value="HemD"/>
    <property type="match status" value="1"/>
</dbReference>
<keyword evidence="5 9" id="KW-0627">Porphyrin biosynthesis</keyword>
<reference evidence="11 12" key="1">
    <citation type="submission" date="2019-03" db="EMBL/GenBank/DDBJ databases">
        <title>Genomic Encyclopedia of Type Strains, Phase IV (KMG-IV): sequencing the most valuable type-strain genomes for metagenomic binning, comparative biology and taxonomic classification.</title>
        <authorList>
            <person name="Goeker M."/>
        </authorList>
    </citation>
    <scope>NUCLEOTIDE SEQUENCE [LARGE SCALE GENOMIC DNA]</scope>
    <source>
        <strain evidence="11 12">DSM 19580</strain>
    </source>
</reference>
<evidence type="ECO:0000256" key="9">
    <source>
        <dbReference type="RuleBase" id="RU366031"/>
    </source>
</evidence>
<dbReference type="SUPFAM" id="SSF69618">
    <property type="entry name" value="HemD-like"/>
    <property type="match status" value="1"/>
</dbReference>
<accession>A0A4R3YRQ9</accession>
<dbReference type="UniPathway" id="UPA00251">
    <property type="reaction ID" value="UER00320"/>
</dbReference>
<dbReference type="AlphaFoldDB" id="A0A4R3YRQ9"/>
<dbReference type="InterPro" id="IPR003754">
    <property type="entry name" value="4pyrrol_synth_uPrphyn_synth"/>
</dbReference>
<dbReference type="Gene3D" id="3.40.50.10090">
    <property type="match status" value="2"/>
</dbReference>
<dbReference type="InterPro" id="IPR039793">
    <property type="entry name" value="UROS/Hem4"/>
</dbReference>
<evidence type="ECO:0000256" key="4">
    <source>
        <dbReference type="ARBA" id="ARBA00023239"/>
    </source>
</evidence>
<comment type="function">
    <text evidence="6 9">Catalyzes cyclization of the linear tetrapyrrole, hydroxymethylbilane, to the macrocyclic uroporphyrinogen III.</text>
</comment>
<comment type="catalytic activity">
    <reaction evidence="8 9">
        <text>hydroxymethylbilane = uroporphyrinogen III + H2O</text>
        <dbReference type="Rhea" id="RHEA:18965"/>
        <dbReference type="ChEBI" id="CHEBI:15377"/>
        <dbReference type="ChEBI" id="CHEBI:57308"/>
        <dbReference type="ChEBI" id="CHEBI:57845"/>
        <dbReference type="EC" id="4.2.1.75"/>
    </reaction>
</comment>
<evidence type="ECO:0000313" key="11">
    <source>
        <dbReference type="EMBL" id="TCV93713.1"/>
    </source>
</evidence>
<dbReference type="OrthoDB" id="9787650at2"/>
<dbReference type="Pfam" id="PF02602">
    <property type="entry name" value="HEM4"/>
    <property type="match status" value="1"/>
</dbReference>
<evidence type="ECO:0000256" key="1">
    <source>
        <dbReference type="ARBA" id="ARBA00004772"/>
    </source>
</evidence>
<dbReference type="PANTHER" id="PTHR38042">
    <property type="entry name" value="UROPORPHYRINOGEN-III SYNTHASE, CHLOROPLASTIC"/>
    <property type="match status" value="1"/>
</dbReference>